<feature type="transmembrane region" description="Helical" evidence="6">
    <location>
        <begin position="341"/>
        <end position="363"/>
    </location>
</feature>
<feature type="transmembrane region" description="Helical" evidence="6">
    <location>
        <begin position="127"/>
        <end position="146"/>
    </location>
</feature>
<feature type="transmembrane region" description="Helical" evidence="6">
    <location>
        <begin position="251"/>
        <end position="272"/>
    </location>
</feature>
<comment type="caution">
    <text evidence="8">The sequence shown here is derived from an EMBL/GenBank/DDBJ whole genome shotgun (WGS) entry which is preliminary data.</text>
</comment>
<dbReference type="PANTHER" id="PTHR11360:SF317">
    <property type="entry name" value="MAJOR FACILITATOR SUPERFAMILY (MFS) PROFILE DOMAIN-CONTAINING PROTEIN-RELATED"/>
    <property type="match status" value="1"/>
</dbReference>
<dbReference type="Gene3D" id="1.20.1250.20">
    <property type="entry name" value="MFS general substrate transporter like domains"/>
    <property type="match status" value="2"/>
</dbReference>
<protein>
    <submittedName>
        <fullName evidence="8">Oxalate/formate antiporter</fullName>
    </submittedName>
</protein>
<feature type="transmembrane region" description="Helical" evidence="6">
    <location>
        <begin position="317"/>
        <end position="335"/>
    </location>
</feature>
<evidence type="ECO:0000313" key="8">
    <source>
        <dbReference type="EMBL" id="PTQ51794.1"/>
    </source>
</evidence>
<dbReference type="InterPro" id="IPR036259">
    <property type="entry name" value="MFS_trans_sf"/>
</dbReference>
<dbReference type="InterPro" id="IPR050327">
    <property type="entry name" value="Proton-linked_MCT"/>
</dbReference>
<dbReference type="AlphaFoldDB" id="A0A2T5G6I4"/>
<gene>
    <name evidence="8" type="ORF">HSCHL_1167</name>
</gene>
<evidence type="ECO:0000259" key="7">
    <source>
        <dbReference type="PROSITE" id="PS50850"/>
    </source>
</evidence>
<reference evidence="8 9" key="1">
    <citation type="submission" date="2017-08" db="EMBL/GenBank/DDBJ databases">
        <title>Burning lignite coal seam in the remote Altai Mountains harbors a hydrogen-driven thermophilic microbial community.</title>
        <authorList>
            <person name="Kadnikov V.V."/>
            <person name="Mardanov A.V."/>
            <person name="Ivasenko D."/>
            <person name="Beletsky A.V."/>
            <person name="Karnachuk O.V."/>
            <person name="Ravin N.V."/>
        </authorList>
    </citation>
    <scope>NUCLEOTIDE SEQUENCE [LARGE SCALE GENOMIC DNA]</scope>
    <source>
        <strain evidence="8">AL33</strain>
    </source>
</reference>
<dbReference type="CDD" id="cd17353">
    <property type="entry name" value="MFS_OFA_like"/>
    <property type="match status" value="1"/>
</dbReference>
<evidence type="ECO:0000256" key="2">
    <source>
        <dbReference type="ARBA" id="ARBA00022448"/>
    </source>
</evidence>
<dbReference type="GO" id="GO:0005886">
    <property type="term" value="C:plasma membrane"/>
    <property type="evidence" value="ECO:0007669"/>
    <property type="project" value="UniProtKB-SubCell"/>
</dbReference>
<accession>A0A2T5G6I4</accession>
<evidence type="ECO:0000256" key="3">
    <source>
        <dbReference type="ARBA" id="ARBA00022692"/>
    </source>
</evidence>
<dbReference type="SUPFAM" id="SSF103473">
    <property type="entry name" value="MFS general substrate transporter"/>
    <property type="match status" value="1"/>
</dbReference>
<dbReference type="Pfam" id="PF07690">
    <property type="entry name" value="MFS_1"/>
    <property type="match status" value="1"/>
</dbReference>
<dbReference type="PROSITE" id="PS50850">
    <property type="entry name" value="MFS"/>
    <property type="match status" value="1"/>
</dbReference>
<dbReference type="Proteomes" id="UP000244180">
    <property type="component" value="Unassembled WGS sequence"/>
</dbReference>
<evidence type="ECO:0000313" key="9">
    <source>
        <dbReference type="Proteomes" id="UP000244180"/>
    </source>
</evidence>
<dbReference type="EMBL" id="PEBV01000039">
    <property type="protein sequence ID" value="PTQ51794.1"/>
    <property type="molecule type" value="Genomic_DNA"/>
</dbReference>
<dbReference type="PANTHER" id="PTHR11360">
    <property type="entry name" value="MONOCARBOXYLATE TRANSPORTER"/>
    <property type="match status" value="1"/>
</dbReference>
<feature type="transmembrane region" description="Helical" evidence="6">
    <location>
        <begin position="375"/>
        <end position="396"/>
    </location>
</feature>
<sequence>MSVFVFKVFTVKIMKVVHPKRGYREVKIKNRWLIAASAVGIHLSIGSVYSWSVFTKPLMNQLGWQLGQVSFTFSLAIMFLGLSAAFLGHFVERYGPRVSGTLSAIFFGIGMIGAGFAVSAGSLPLLYLFYGVLGGIGLGVGYITPVSTLIKWFPDRRGLATGLAIMGFGFASLIAGPIFARLIESVGIASTFWIMGAIYFVVMFASAQYLEPPPQGWLSKGFTEKVKAKARTVPQDLSQLTANEAVKTRRFWYLWLMLFINVTCGIAILSVASPMGQELVGMSAQAAAAMVGLLGLFNGLGRIAWSSISDYIGRPNVYTTFFVLQIGAYALLPFVKNALLFQLLLFLILTCYGGGFASIPAYIGDLFGTKQVGAIHGYILTAWSAAGLAGPSIASWVRETTGSYAEMLFVYVGFFVVALAVSLLIRIDIAQLKKQIKARPPVQA</sequence>
<feature type="domain" description="Major facilitator superfamily (MFS) profile" evidence="7">
    <location>
        <begin position="33"/>
        <end position="430"/>
    </location>
</feature>
<feature type="transmembrane region" description="Helical" evidence="6">
    <location>
        <begin position="32"/>
        <end position="51"/>
    </location>
</feature>
<comment type="subcellular location">
    <subcellularLocation>
        <location evidence="1">Cell membrane</location>
        <topology evidence="1">Multi-pass membrane protein</topology>
    </subcellularLocation>
</comment>
<proteinExistence type="predicted"/>
<organism evidence="8 9">
    <name type="scientific">Hydrogenibacillus schlegelii</name>
    <name type="common">Bacillus schlegelii</name>
    <dbReference type="NCBI Taxonomy" id="1484"/>
    <lineage>
        <taxon>Bacteria</taxon>
        <taxon>Bacillati</taxon>
        <taxon>Bacillota</taxon>
        <taxon>Bacilli</taxon>
        <taxon>Bacillales</taxon>
        <taxon>Bacillales Family X. Incertae Sedis</taxon>
        <taxon>Hydrogenibacillus</taxon>
    </lineage>
</organism>
<dbReference type="InterPro" id="IPR020846">
    <property type="entry name" value="MFS_dom"/>
</dbReference>
<keyword evidence="5 6" id="KW-0472">Membrane</keyword>
<dbReference type="InterPro" id="IPR011701">
    <property type="entry name" value="MFS"/>
</dbReference>
<evidence type="ECO:0000256" key="6">
    <source>
        <dbReference type="SAM" id="Phobius"/>
    </source>
</evidence>
<name>A0A2T5G6I4_HYDSH</name>
<feature type="transmembrane region" description="Helical" evidence="6">
    <location>
        <begin position="158"/>
        <end position="180"/>
    </location>
</feature>
<feature type="transmembrane region" description="Helical" evidence="6">
    <location>
        <begin position="71"/>
        <end position="90"/>
    </location>
</feature>
<dbReference type="GO" id="GO:0022857">
    <property type="term" value="F:transmembrane transporter activity"/>
    <property type="evidence" value="ECO:0007669"/>
    <property type="project" value="InterPro"/>
</dbReference>
<feature type="transmembrane region" description="Helical" evidence="6">
    <location>
        <begin position="408"/>
        <end position="429"/>
    </location>
</feature>
<feature type="transmembrane region" description="Helical" evidence="6">
    <location>
        <begin position="284"/>
        <end position="305"/>
    </location>
</feature>
<evidence type="ECO:0000256" key="4">
    <source>
        <dbReference type="ARBA" id="ARBA00022989"/>
    </source>
</evidence>
<feature type="transmembrane region" description="Helical" evidence="6">
    <location>
        <begin position="192"/>
        <end position="210"/>
    </location>
</feature>
<keyword evidence="3 6" id="KW-0812">Transmembrane</keyword>
<feature type="transmembrane region" description="Helical" evidence="6">
    <location>
        <begin position="102"/>
        <end position="121"/>
    </location>
</feature>
<evidence type="ECO:0000256" key="5">
    <source>
        <dbReference type="ARBA" id="ARBA00023136"/>
    </source>
</evidence>
<keyword evidence="4 6" id="KW-1133">Transmembrane helix</keyword>
<evidence type="ECO:0000256" key="1">
    <source>
        <dbReference type="ARBA" id="ARBA00004651"/>
    </source>
</evidence>
<keyword evidence="2" id="KW-0813">Transport</keyword>